<feature type="active site" evidence="8">
    <location>
        <position position="150"/>
    </location>
</feature>
<proteinExistence type="inferred from homology"/>
<dbReference type="InterPro" id="IPR013520">
    <property type="entry name" value="Ribonucl_H"/>
</dbReference>
<evidence type="ECO:0000313" key="11">
    <source>
        <dbReference type="Proteomes" id="UP001224412"/>
    </source>
</evidence>
<protein>
    <recommendedName>
        <fullName evidence="7 8">Oligoribonuclease</fullName>
        <ecNumber evidence="8">3.1.-.-</ecNumber>
    </recommendedName>
</protein>
<evidence type="ECO:0000256" key="1">
    <source>
        <dbReference type="ARBA" id="ARBA00009921"/>
    </source>
</evidence>
<dbReference type="FunFam" id="3.30.420.10:FF:000003">
    <property type="entry name" value="Oligoribonuclease"/>
    <property type="match status" value="1"/>
</dbReference>
<dbReference type="EC" id="3.1.-.-" evidence="8"/>
<evidence type="ECO:0000256" key="2">
    <source>
        <dbReference type="ARBA" id="ARBA00022490"/>
    </source>
</evidence>
<dbReference type="Proteomes" id="UP001224412">
    <property type="component" value="Unassembled WGS sequence"/>
</dbReference>
<dbReference type="SMART" id="SM00479">
    <property type="entry name" value="EXOIII"/>
    <property type="match status" value="1"/>
</dbReference>
<comment type="subcellular location">
    <subcellularLocation>
        <location evidence="8">Cytoplasm</location>
    </subcellularLocation>
</comment>
<keyword evidence="4 8" id="KW-0378">Hydrolase</keyword>
<gene>
    <name evidence="8 10" type="primary">orn</name>
    <name evidence="10" type="ORF">QPX42_02315</name>
</gene>
<dbReference type="NCBIfam" id="NF003765">
    <property type="entry name" value="PRK05359.1"/>
    <property type="match status" value="1"/>
</dbReference>
<dbReference type="GO" id="GO:0000175">
    <property type="term" value="F:3'-5'-RNA exonuclease activity"/>
    <property type="evidence" value="ECO:0007669"/>
    <property type="project" value="InterPro"/>
</dbReference>
<feature type="domain" description="Exonuclease" evidence="9">
    <location>
        <begin position="27"/>
        <end position="202"/>
    </location>
</feature>
<evidence type="ECO:0000256" key="7">
    <source>
        <dbReference type="ARBA" id="ARBA00070964"/>
    </source>
</evidence>
<dbReference type="InterPro" id="IPR036397">
    <property type="entry name" value="RNaseH_sf"/>
</dbReference>
<dbReference type="RefSeq" id="WP_284588969.1">
    <property type="nucleotide sequence ID" value="NZ_JASNUC010000007.1"/>
</dbReference>
<evidence type="ECO:0000256" key="5">
    <source>
        <dbReference type="ARBA" id="ARBA00022839"/>
    </source>
</evidence>
<dbReference type="EMBL" id="JASNVH010000003">
    <property type="protein sequence ID" value="MDK4306391.1"/>
    <property type="molecule type" value="Genomic_DNA"/>
</dbReference>
<evidence type="ECO:0000256" key="8">
    <source>
        <dbReference type="HAMAP-Rule" id="MF_00045"/>
    </source>
</evidence>
<dbReference type="Pfam" id="PF00929">
    <property type="entry name" value="RNase_T"/>
    <property type="match status" value="1"/>
</dbReference>
<keyword evidence="2 8" id="KW-0963">Cytoplasm</keyword>
<dbReference type="AlphaFoldDB" id="A0AAP4BNR4"/>
<dbReference type="Gene3D" id="3.30.420.10">
    <property type="entry name" value="Ribonuclease H-like superfamily/Ribonuclease H"/>
    <property type="match status" value="1"/>
</dbReference>
<dbReference type="GO" id="GO:0003676">
    <property type="term" value="F:nucleic acid binding"/>
    <property type="evidence" value="ECO:0007669"/>
    <property type="project" value="InterPro"/>
</dbReference>
<dbReference type="HAMAP" id="MF_00045">
    <property type="entry name" value="Oligoribonuclease"/>
    <property type="match status" value="1"/>
</dbReference>
<accession>A0AAP4BNR4</accession>
<comment type="similarity">
    <text evidence="1 8">Belongs to the oligoribonuclease family.</text>
</comment>
<keyword evidence="3 8" id="KW-0540">Nuclease</keyword>
<evidence type="ECO:0000313" key="10">
    <source>
        <dbReference type="EMBL" id="MDK4306391.1"/>
    </source>
</evidence>
<sequence>MTTTNSENPQSNDESPAAANIPAKSNRLVWIDLEMTGLDPKQHVIVEVAALVTDANLNILGDGYSAVIHASAEELAKMDDVVVRMHQASGLDKEIAESTTSIGDAEQAVLDLIAQHCEADWAVPLAGNSIATDRRFIQEYMPKLDQRLHYRMVDVSTIKELSRRWFPRAYFQQPDKGQAHRALADIVESIRELDYYRRAVFVDPNQLSSTDATRAKEAATTTYQRFL</sequence>
<dbReference type="InterPro" id="IPR012337">
    <property type="entry name" value="RNaseH-like_sf"/>
</dbReference>
<evidence type="ECO:0000256" key="6">
    <source>
        <dbReference type="ARBA" id="ARBA00057155"/>
    </source>
</evidence>
<comment type="function">
    <text evidence="6 8">3'-to-5' exoribonuclease specific for small oligoribonucleotides.</text>
</comment>
<dbReference type="SUPFAM" id="SSF53098">
    <property type="entry name" value="Ribonuclease H-like"/>
    <property type="match status" value="1"/>
</dbReference>
<dbReference type="GO" id="GO:0005737">
    <property type="term" value="C:cytoplasm"/>
    <property type="evidence" value="ECO:0007669"/>
    <property type="project" value="UniProtKB-SubCell"/>
</dbReference>
<dbReference type="PANTHER" id="PTHR11046">
    <property type="entry name" value="OLIGORIBONUCLEASE, MITOCHONDRIAL"/>
    <property type="match status" value="1"/>
</dbReference>
<dbReference type="CDD" id="cd06135">
    <property type="entry name" value="Orn"/>
    <property type="match status" value="1"/>
</dbReference>
<keyword evidence="5 8" id="KW-0269">Exonuclease</keyword>
<evidence type="ECO:0000259" key="9">
    <source>
        <dbReference type="SMART" id="SM00479"/>
    </source>
</evidence>
<name>A0AAP4BNR4_9CORY</name>
<dbReference type="InterPro" id="IPR022894">
    <property type="entry name" value="Oligoribonuclease"/>
</dbReference>
<evidence type="ECO:0000256" key="4">
    <source>
        <dbReference type="ARBA" id="ARBA00022801"/>
    </source>
</evidence>
<comment type="caution">
    <text evidence="10">The sequence shown here is derived from an EMBL/GenBank/DDBJ whole genome shotgun (WGS) entry which is preliminary data.</text>
</comment>
<organism evidence="10 11">
    <name type="scientific">Corynebacterium pseudodiphtheriticum</name>
    <dbReference type="NCBI Taxonomy" id="37637"/>
    <lineage>
        <taxon>Bacteria</taxon>
        <taxon>Bacillati</taxon>
        <taxon>Actinomycetota</taxon>
        <taxon>Actinomycetes</taxon>
        <taxon>Mycobacteriales</taxon>
        <taxon>Corynebacteriaceae</taxon>
        <taxon>Corynebacterium</taxon>
    </lineage>
</organism>
<reference evidence="10" key="1">
    <citation type="submission" date="2023-05" db="EMBL/GenBank/DDBJ databases">
        <title>Metabolic capabilities are highly conserved among human nasal-associated Corynebacterium species in pangenomic analyses.</title>
        <authorList>
            <person name="Tran T.H."/>
            <person name="Roberts A.Q."/>
            <person name="Escapa I.F."/>
            <person name="Gao W."/>
            <person name="Conlan S."/>
            <person name="Kong H."/>
            <person name="Segre J.A."/>
            <person name="Kelly M.S."/>
            <person name="Lemon K.P."/>
        </authorList>
    </citation>
    <scope>NUCLEOTIDE SEQUENCE</scope>
    <source>
        <strain evidence="10">KPL2773</strain>
    </source>
</reference>
<evidence type="ECO:0000256" key="3">
    <source>
        <dbReference type="ARBA" id="ARBA00022722"/>
    </source>
</evidence>
<dbReference type="PANTHER" id="PTHR11046:SF0">
    <property type="entry name" value="OLIGORIBONUCLEASE, MITOCHONDRIAL"/>
    <property type="match status" value="1"/>
</dbReference>